<dbReference type="EMBL" id="BMAW01006273">
    <property type="protein sequence ID" value="GFS98155.1"/>
    <property type="molecule type" value="Genomic_DNA"/>
</dbReference>
<dbReference type="Proteomes" id="UP000887013">
    <property type="component" value="Unassembled WGS sequence"/>
</dbReference>
<evidence type="ECO:0000256" key="1">
    <source>
        <dbReference type="SAM" id="MobiDB-lite"/>
    </source>
</evidence>
<protein>
    <submittedName>
        <fullName evidence="3">Uncharacterized protein</fullName>
    </submittedName>
</protein>
<proteinExistence type="predicted"/>
<evidence type="ECO:0000313" key="3">
    <source>
        <dbReference type="EMBL" id="GFT14481.1"/>
    </source>
</evidence>
<feature type="region of interest" description="Disordered" evidence="1">
    <location>
        <begin position="44"/>
        <end position="63"/>
    </location>
</feature>
<evidence type="ECO:0000313" key="2">
    <source>
        <dbReference type="EMBL" id="GFS98155.1"/>
    </source>
</evidence>
<gene>
    <name evidence="2" type="ORF">NPIL_434491</name>
    <name evidence="3" type="ORF">NPIL_662391</name>
</gene>
<name>A0A8X6NI88_NEPPI</name>
<feature type="compositionally biased region" description="Basic and acidic residues" evidence="1">
    <location>
        <begin position="52"/>
        <end position="63"/>
    </location>
</feature>
<evidence type="ECO:0000313" key="4">
    <source>
        <dbReference type="Proteomes" id="UP000887013"/>
    </source>
</evidence>
<sequence length="63" mass="6841">VDSGNTTTLVTTDAAAVVPNVHFQTEQKTYNELELDAKFNPLQGTTSLTSHKRGDREAIIPVV</sequence>
<accession>A0A8X6NI88</accession>
<reference evidence="3" key="1">
    <citation type="submission" date="2020-08" db="EMBL/GenBank/DDBJ databases">
        <title>Multicomponent nature underlies the extraordinary mechanical properties of spider dragline silk.</title>
        <authorList>
            <person name="Kono N."/>
            <person name="Nakamura H."/>
            <person name="Mori M."/>
            <person name="Yoshida Y."/>
            <person name="Ohtoshi R."/>
            <person name="Malay A.D."/>
            <person name="Moran D.A.P."/>
            <person name="Tomita M."/>
            <person name="Numata K."/>
            <person name="Arakawa K."/>
        </authorList>
    </citation>
    <scope>NUCLEOTIDE SEQUENCE</scope>
</reference>
<dbReference type="AlphaFoldDB" id="A0A8X6NI88"/>
<feature type="non-terminal residue" evidence="3">
    <location>
        <position position="1"/>
    </location>
</feature>
<organism evidence="3 4">
    <name type="scientific">Nephila pilipes</name>
    <name type="common">Giant wood spider</name>
    <name type="synonym">Nephila maculata</name>
    <dbReference type="NCBI Taxonomy" id="299642"/>
    <lineage>
        <taxon>Eukaryota</taxon>
        <taxon>Metazoa</taxon>
        <taxon>Ecdysozoa</taxon>
        <taxon>Arthropoda</taxon>
        <taxon>Chelicerata</taxon>
        <taxon>Arachnida</taxon>
        <taxon>Araneae</taxon>
        <taxon>Araneomorphae</taxon>
        <taxon>Entelegynae</taxon>
        <taxon>Araneoidea</taxon>
        <taxon>Nephilidae</taxon>
        <taxon>Nephila</taxon>
    </lineage>
</organism>
<dbReference type="EMBL" id="BMAW01058092">
    <property type="protein sequence ID" value="GFT14481.1"/>
    <property type="molecule type" value="Genomic_DNA"/>
</dbReference>
<comment type="caution">
    <text evidence="3">The sequence shown here is derived from an EMBL/GenBank/DDBJ whole genome shotgun (WGS) entry which is preliminary data.</text>
</comment>
<keyword evidence="4" id="KW-1185">Reference proteome</keyword>